<gene>
    <name evidence="2" type="ORF">COY52_03545</name>
</gene>
<feature type="signal peptide" evidence="1">
    <location>
        <begin position="1"/>
        <end position="20"/>
    </location>
</feature>
<sequence length="74" mass="7976">MVIFAVGLVFASFIWSKASAIGAETKAVLAGIQKMKIPEEFRSKYGGQESWLGNKLAELRGEKQAGGGTLKFRA</sequence>
<proteinExistence type="predicted"/>
<dbReference type="AlphaFoldDB" id="A0A2M7SDU2"/>
<evidence type="ECO:0000313" key="2">
    <source>
        <dbReference type="EMBL" id="PIZ17654.1"/>
    </source>
</evidence>
<reference evidence="3" key="1">
    <citation type="submission" date="2017-09" db="EMBL/GenBank/DDBJ databases">
        <title>Depth-based differentiation of microbial function through sediment-hosted aquifers and enrichment of novel symbionts in the deep terrestrial subsurface.</title>
        <authorList>
            <person name="Probst A.J."/>
            <person name="Ladd B."/>
            <person name="Jarett J.K."/>
            <person name="Geller-Mcgrath D.E."/>
            <person name="Sieber C.M.K."/>
            <person name="Emerson J.B."/>
            <person name="Anantharaman K."/>
            <person name="Thomas B.C."/>
            <person name="Malmstrom R."/>
            <person name="Stieglmeier M."/>
            <person name="Klingl A."/>
            <person name="Woyke T."/>
            <person name="Ryan C.M."/>
            <person name="Banfield J.F."/>
        </authorList>
    </citation>
    <scope>NUCLEOTIDE SEQUENCE [LARGE SCALE GENOMIC DNA]</scope>
</reference>
<organism evidence="2 3">
    <name type="scientific">Candidatus Desantisbacteria bacterium CG_4_10_14_0_8_um_filter_48_22</name>
    <dbReference type="NCBI Taxonomy" id="1974543"/>
    <lineage>
        <taxon>Bacteria</taxon>
        <taxon>Candidatus Desantisiibacteriota</taxon>
    </lineage>
</organism>
<feature type="chain" id="PRO_5014935016" evidence="1">
    <location>
        <begin position="21"/>
        <end position="74"/>
    </location>
</feature>
<dbReference type="EMBL" id="PFMR01000097">
    <property type="protein sequence ID" value="PIZ17654.1"/>
    <property type="molecule type" value="Genomic_DNA"/>
</dbReference>
<evidence type="ECO:0000313" key="3">
    <source>
        <dbReference type="Proteomes" id="UP000229307"/>
    </source>
</evidence>
<evidence type="ECO:0000256" key="1">
    <source>
        <dbReference type="SAM" id="SignalP"/>
    </source>
</evidence>
<dbReference type="Proteomes" id="UP000229307">
    <property type="component" value="Unassembled WGS sequence"/>
</dbReference>
<keyword evidence="1" id="KW-0732">Signal</keyword>
<name>A0A2M7SDU2_9BACT</name>
<accession>A0A2M7SDU2</accession>
<protein>
    <submittedName>
        <fullName evidence="2">Uncharacterized protein</fullName>
    </submittedName>
</protein>
<comment type="caution">
    <text evidence="2">The sequence shown here is derived from an EMBL/GenBank/DDBJ whole genome shotgun (WGS) entry which is preliminary data.</text>
</comment>